<keyword evidence="3" id="KW-1185">Reference proteome</keyword>
<accession>A0A251UEV6</accession>
<reference evidence="1 3" key="1">
    <citation type="journal article" date="2017" name="Nature">
        <title>The sunflower genome provides insights into oil metabolism, flowering and Asterid evolution.</title>
        <authorList>
            <person name="Badouin H."/>
            <person name="Gouzy J."/>
            <person name="Grassa C.J."/>
            <person name="Murat F."/>
            <person name="Staton S.E."/>
            <person name="Cottret L."/>
            <person name="Lelandais-Briere C."/>
            <person name="Owens G.L."/>
            <person name="Carrere S."/>
            <person name="Mayjonade B."/>
            <person name="Legrand L."/>
            <person name="Gill N."/>
            <person name="Kane N.C."/>
            <person name="Bowers J.E."/>
            <person name="Hubner S."/>
            <person name="Bellec A."/>
            <person name="Berard A."/>
            <person name="Berges H."/>
            <person name="Blanchet N."/>
            <person name="Boniface M.C."/>
            <person name="Brunel D."/>
            <person name="Catrice O."/>
            <person name="Chaidir N."/>
            <person name="Claudel C."/>
            <person name="Donnadieu C."/>
            <person name="Faraut T."/>
            <person name="Fievet G."/>
            <person name="Helmstetter N."/>
            <person name="King M."/>
            <person name="Knapp S.J."/>
            <person name="Lai Z."/>
            <person name="Le Paslier M.C."/>
            <person name="Lippi Y."/>
            <person name="Lorenzon L."/>
            <person name="Mandel J.R."/>
            <person name="Marage G."/>
            <person name="Marchand G."/>
            <person name="Marquand E."/>
            <person name="Bret-Mestries E."/>
            <person name="Morien E."/>
            <person name="Nambeesan S."/>
            <person name="Nguyen T."/>
            <person name="Pegot-Espagnet P."/>
            <person name="Pouilly N."/>
            <person name="Raftis F."/>
            <person name="Sallet E."/>
            <person name="Schiex T."/>
            <person name="Thomas J."/>
            <person name="Vandecasteele C."/>
            <person name="Vares D."/>
            <person name="Vear F."/>
            <person name="Vautrin S."/>
            <person name="Crespi M."/>
            <person name="Mangin B."/>
            <person name="Burke J.M."/>
            <person name="Salse J."/>
            <person name="Munos S."/>
            <person name="Vincourt P."/>
            <person name="Rieseberg L.H."/>
            <person name="Langlade N.B."/>
        </authorList>
    </citation>
    <scope>NUCLEOTIDE SEQUENCE [LARGE SCALE GENOMIC DNA]</scope>
    <source>
        <strain evidence="3">cv. SF193</strain>
        <tissue evidence="1">Leaves</tissue>
    </source>
</reference>
<protein>
    <submittedName>
        <fullName evidence="2">Uncharacterized protein</fullName>
    </submittedName>
</protein>
<proteinExistence type="predicted"/>
<dbReference type="Gramene" id="mRNA:HanXRQr2_Chr07g0312291">
    <property type="protein sequence ID" value="CDS:HanXRQr2_Chr07g0312291.1"/>
    <property type="gene ID" value="HanXRQr2_Chr07g0312291"/>
</dbReference>
<evidence type="ECO:0000313" key="2">
    <source>
        <dbReference type="EMBL" id="OTG21302.1"/>
    </source>
</evidence>
<name>A0A251UEV6_HELAN</name>
<evidence type="ECO:0000313" key="1">
    <source>
        <dbReference type="EMBL" id="KAF5800113.1"/>
    </source>
</evidence>
<dbReference type="EMBL" id="MNCJ02000322">
    <property type="protein sequence ID" value="KAF5800113.1"/>
    <property type="molecule type" value="Genomic_DNA"/>
</dbReference>
<organism evidence="2 3">
    <name type="scientific">Helianthus annuus</name>
    <name type="common">Common sunflower</name>
    <dbReference type="NCBI Taxonomy" id="4232"/>
    <lineage>
        <taxon>Eukaryota</taxon>
        <taxon>Viridiplantae</taxon>
        <taxon>Streptophyta</taxon>
        <taxon>Embryophyta</taxon>
        <taxon>Tracheophyta</taxon>
        <taxon>Spermatophyta</taxon>
        <taxon>Magnoliopsida</taxon>
        <taxon>eudicotyledons</taxon>
        <taxon>Gunneridae</taxon>
        <taxon>Pentapetalae</taxon>
        <taxon>asterids</taxon>
        <taxon>campanulids</taxon>
        <taxon>Asterales</taxon>
        <taxon>Asteraceae</taxon>
        <taxon>Asteroideae</taxon>
        <taxon>Heliantheae alliance</taxon>
        <taxon>Heliantheae</taxon>
        <taxon>Helianthus</taxon>
    </lineage>
</organism>
<sequence length="51" mass="5952">MNNLDRPYSHCQLISHIHLKAKTKNKISNFFLPNKTKSSLPFAIPFFATKY</sequence>
<reference evidence="1" key="3">
    <citation type="submission" date="2020-06" db="EMBL/GenBank/DDBJ databases">
        <title>Helianthus annuus Genome sequencing and assembly Release 2.</title>
        <authorList>
            <person name="Gouzy J."/>
            <person name="Langlade N."/>
            <person name="Munos S."/>
        </authorList>
    </citation>
    <scope>NUCLEOTIDE SEQUENCE</scope>
    <source>
        <tissue evidence="1">Leaves</tissue>
    </source>
</reference>
<gene>
    <name evidence="2" type="ORF">HannXRQ_Chr07g0202661</name>
    <name evidence="1" type="ORF">HanXRQr2_Chr07g0312291</name>
</gene>
<reference evidence="2" key="2">
    <citation type="submission" date="2017-02" db="EMBL/GenBank/DDBJ databases">
        <title>Sunflower complete genome.</title>
        <authorList>
            <person name="Langlade N."/>
            <person name="Munos S."/>
        </authorList>
    </citation>
    <scope>NUCLEOTIDE SEQUENCE [LARGE SCALE GENOMIC DNA]</scope>
    <source>
        <tissue evidence="2">Leaves</tissue>
    </source>
</reference>
<dbReference type="AlphaFoldDB" id="A0A251UEV6"/>
<dbReference type="EMBL" id="CM007896">
    <property type="protein sequence ID" value="OTG21302.1"/>
    <property type="molecule type" value="Genomic_DNA"/>
</dbReference>
<dbReference type="Proteomes" id="UP000215914">
    <property type="component" value="Chromosome 7"/>
</dbReference>
<evidence type="ECO:0000313" key="3">
    <source>
        <dbReference type="Proteomes" id="UP000215914"/>
    </source>
</evidence>
<dbReference type="InParanoid" id="A0A251UEV6"/>